<gene>
    <name evidence="4" type="ORF">GGR24_003373</name>
</gene>
<sequence length="463" mass="48659">MTKPADFFVAAAMAVTSVCVGVIAAYGLGLGFASASLAALAALGGMAVVHLAFIRTPAPPDGRIDDLDRVATELQSRLETVELRLATLDGAAGERARAAVKPIVEELAALGALVTSIAKEVAAHDARLGQLAAARLLEQATAAPPAGPAATSPAPARAQPAPISLEPRRTRPDLEPFDPDEPEAPAEPLRRAAAPDLGLLARLELALRDDRIDVHLQPVVSLPSRRILHYEALSRLIETDVVTEAAGFMDVAAAAGRLAEIDRRALERAAGVALRLAASGRTGSVFVNIAPGTLSDDAAVAAIRATLDRQSECARLVVLELRQAEFEQLDAVQRAALDGFRERGVRLSMDRTTDLRLEPRDLAQKGVRFVKVAAERLLDPDAVRGASIHPADLAGLLARHGIDLVATNVEEERTVPELLDMDVRAAQGLLFGAARPVRPPSERDGSTPGGAALRLVPRNAAAS</sequence>
<feature type="compositionally biased region" description="Acidic residues" evidence="1">
    <location>
        <begin position="175"/>
        <end position="184"/>
    </location>
</feature>
<keyword evidence="2" id="KW-0812">Transmembrane</keyword>
<feature type="region of interest" description="Disordered" evidence="1">
    <location>
        <begin position="142"/>
        <end position="191"/>
    </location>
</feature>
<dbReference type="SMART" id="SM00052">
    <property type="entry name" value="EAL"/>
    <property type="match status" value="1"/>
</dbReference>
<feature type="region of interest" description="Disordered" evidence="1">
    <location>
        <begin position="434"/>
        <end position="463"/>
    </location>
</feature>
<name>A0A7W6GG74_9HYPH</name>
<accession>A0A7W6GG74</accession>
<feature type="compositionally biased region" description="Low complexity" evidence="1">
    <location>
        <begin position="142"/>
        <end position="162"/>
    </location>
</feature>
<dbReference type="Pfam" id="PF00563">
    <property type="entry name" value="EAL"/>
    <property type="match status" value="1"/>
</dbReference>
<dbReference type="SUPFAM" id="SSF141868">
    <property type="entry name" value="EAL domain-like"/>
    <property type="match status" value="1"/>
</dbReference>
<organism evidence="4 5">
    <name type="scientific">Hansschlegelia beijingensis</name>
    <dbReference type="NCBI Taxonomy" id="1133344"/>
    <lineage>
        <taxon>Bacteria</taxon>
        <taxon>Pseudomonadati</taxon>
        <taxon>Pseudomonadota</taxon>
        <taxon>Alphaproteobacteria</taxon>
        <taxon>Hyphomicrobiales</taxon>
        <taxon>Methylopilaceae</taxon>
        <taxon>Hansschlegelia</taxon>
    </lineage>
</organism>
<evidence type="ECO:0000256" key="1">
    <source>
        <dbReference type="SAM" id="MobiDB-lite"/>
    </source>
</evidence>
<dbReference type="InterPro" id="IPR001633">
    <property type="entry name" value="EAL_dom"/>
</dbReference>
<evidence type="ECO:0000256" key="2">
    <source>
        <dbReference type="SAM" id="Phobius"/>
    </source>
</evidence>
<evidence type="ECO:0000259" key="3">
    <source>
        <dbReference type="PROSITE" id="PS50883"/>
    </source>
</evidence>
<feature type="transmembrane region" description="Helical" evidence="2">
    <location>
        <begin position="7"/>
        <end position="26"/>
    </location>
</feature>
<protein>
    <submittedName>
        <fullName evidence="4">Cyclic-di-GMP phosphodiesterase TipF (Flagellum assembly factor)</fullName>
    </submittedName>
</protein>
<reference evidence="4 5" key="1">
    <citation type="submission" date="2020-08" db="EMBL/GenBank/DDBJ databases">
        <title>Genomic Encyclopedia of Type Strains, Phase IV (KMG-IV): sequencing the most valuable type-strain genomes for metagenomic binning, comparative biology and taxonomic classification.</title>
        <authorList>
            <person name="Goeker M."/>
        </authorList>
    </citation>
    <scope>NUCLEOTIDE SEQUENCE [LARGE SCALE GENOMIC DNA]</scope>
    <source>
        <strain evidence="4 5">DSM 25481</strain>
    </source>
</reference>
<keyword evidence="2" id="KW-1133">Transmembrane helix</keyword>
<feature type="domain" description="EAL" evidence="3">
    <location>
        <begin position="196"/>
        <end position="448"/>
    </location>
</feature>
<dbReference type="AlphaFoldDB" id="A0A7W6GG74"/>
<proteinExistence type="predicted"/>
<dbReference type="CDD" id="cd01948">
    <property type="entry name" value="EAL"/>
    <property type="match status" value="1"/>
</dbReference>
<dbReference type="InterPro" id="IPR050706">
    <property type="entry name" value="Cyclic-di-GMP_PDE-like"/>
</dbReference>
<evidence type="ECO:0000313" key="4">
    <source>
        <dbReference type="EMBL" id="MBB3974686.1"/>
    </source>
</evidence>
<dbReference type="PANTHER" id="PTHR33121:SF79">
    <property type="entry name" value="CYCLIC DI-GMP PHOSPHODIESTERASE PDED-RELATED"/>
    <property type="match status" value="1"/>
</dbReference>
<comment type="caution">
    <text evidence="4">The sequence shown here is derived from an EMBL/GenBank/DDBJ whole genome shotgun (WGS) entry which is preliminary data.</text>
</comment>
<dbReference type="PROSITE" id="PS50883">
    <property type="entry name" value="EAL"/>
    <property type="match status" value="1"/>
</dbReference>
<keyword evidence="5" id="KW-1185">Reference proteome</keyword>
<dbReference type="PANTHER" id="PTHR33121">
    <property type="entry name" value="CYCLIC DI-GMP PHOSPHODIESTERASE PDEF"/>
    <property type="match status" value="1"/>
</dbReference>
<evidence type="ECO:0000313" key="5">
    <source>
        <dbReference type="Proteomes" id="UP000528964"/>
    </source>
</evidence>
<dbReference type="RefSeq" id="WP_183396538.1">
    <property type="nucleotide sequence ID" value="NZ_JACIDR010000007.1"/>
</dbReference>
<dbReference type="GO" id="GO:0071111">
    <property type="term" value="F:cyclic-guanylate-specific phosphodiesterase activity"/>
    <property type="evidence" value="ECO:0007669"/>
    <property type="project" value="InterPro"/>
</dbReference>
<dbReference type="Proteomes" id="UP000528964">
    <property type="component" value="Unassembled WGS sequence"/>
</dbReference>
<feature type="transmembrane region" description="Helical" evidence="2">
    <location>
        <begin position="32"/>
        <end position="54"/>
    </location>
</feature>
<dbReference type="EMBL" id="JACIDR010000007">
    <property type="protein sequence ID" value="MBB3974686.1"/>
    <property type="molecule type" value="Genomic_DNA"/>
</dbReference>
<dbReference type="InterPro" id="IPR035919">
    <property type="entry name" value="EAL_sf"/>
</dbReference>
<dbReference type="Gene3D" id="3.20.20.450">
    <property type="entry name" value="EAL domain"/>
    <property type="match status" value="1"/>
</dbReference>
<keyword evidence="2" id="KW-0472">Membrane</keyword>